<dbReference type="RefSeq" id="WP_379853645.1">
    <property type="nucleotide sequence ID" value="NZ_JBHZPZ010000002.1"/>
</dbReference>
<gene>
    <name evidence="2" type="ORF">ACFX5E_02820</name>
</gene>
<dbReference type="SUPFAM" id="SSF47413">
    <property type="entry name" value="lambda repressor-like DNA-binding domains"/>
    <property type="match status" value="1"/>
</dbReference>
<organism evidence="2 3">
    <name type="scientific">Flavobacterium xylosi</name>
    <dbReference type="NCBI Taxonomy" id="3230415"/>
    <lineage>
        <taxon>Bacteria</taxon>
        <taxon>Pseudomonadati</taxon>
        <taxon>Bacteroidota</taxon>
        <taxon>Flavobacteriia</taxon>
        <taxon>Flavobacteriales</taxon>
        <taxon>Flavobacteriaceae</taxon>
        <taxon>Flavobacterium</taxon>
    </lineage>
</organism>
<reference evidence="2 3" key="1">
    <citation type="submission" date="2024-06" db="EMBL/GenBank/DDBJ databases">
        <title>Flavobacterium spp. isolated from glacier.</title>
        <authorList>
            <person name="Han D."/>
        </authorList>
    </citation>
    <scope>NUCLEOTIDE SEQUENCE [LARGE SCALE GENOMIC DNA]</scope>
    <source>
        <strain evidence="2 3">LS2P90</strain>
    </source>
</reference>
<dbReference type="InterPro" id="IPR001387">
    <property type="entry name" value="Cro/C1-type_HTH"/>
</dbReference>
<sequence>MEQIKNERLLSAVKLVLKELRAKTGLTQEQVANNIKANKDLSIHIGRNETGNQNMTVSTLYELCEYYKVSISEFFKRVEEVDKGLKIKDINK</sequence>
<dbReference type="Proteomes" id="UP001600109">
    <property type="component" value="Unassembled WGS sequence"/>
</dbReference>
<dbReference type="InterPro" id="IPR010982">
    <property type="entry name" value="Lambda_DNA-bd_dom_sf"/>
</dbReference>
<evidence type="ECO:0000259" key="1">
    <source>
        <dbReference type="PROSITE" id="PS50943"/>
    </source>
</evidence>
<name>A0ABW6HT99_9FLAO</name>
<dbReference type="PROSITE" id="PS50943">
    <property type="entry name" value="HTH_CROC1"/>
    <property type="match status" value="1"/>
</dbReference>
<evidence type="ECO:0000313" key="2">
    <source>
        <dbReference type="EMBL" id="MFE3867002.1"/>
    </source>
</evidence>
<accession>A0ABW6HT99</accession>
<dbReference type="SMART" id="SM00530">
    <property type="entry name" value="HTH_XRE"/>
    <property type="match status" value="1"/>
</dbReference>
<evidence type="ECO:0000313" key="3">
    <source>
        <dbReference type="Proteomes" id="UP001600109"/>
    </source>
</evidence>
<protein>
    <submittedName>
        <fullName evidence="2">Helix-turn-helix domain-containing protein</fullName>
    </submittedName>
</protein>
<comment type="caution">
    <text evidence="2">The sequence shown here is derived from an EMBL/GenBank/DDBJ whole genome shotgun (WGS) entry which is preliminary data.</text>
</comment>
<proteinExistence type="predicted"/>
<dbReference type="Gene3D" id="1.10.260.40">
    <property type="entry name" value="lambda repressor-like DNA-binding domains"/>
    <property type="match status" value="1"/>
</dbReference>
<dbReference type="CDD" id="cd00093">
    <property type="entry name" value="HTH_XRE"/>
    <property type="match status" value="1"/>
</dbReference>
<keyword evidence="3" id="KW-1185">Reference proteome</keyword>
<dbReference type="EMBL" id="JBHZPZ010000002">
    <property type="protein sequence ID" value="MFE3867002.1"/>
    <property type="molecule type" value="Genomic_DNA"/>
</dbReference>
<feature type="domain" description="HTH cro/C1-type" evidence="1">
    <location>
        <begin position="17"/>
        <end position="74"/>
    </location>
</feature>